<dbReference type="PRINTS" id="PR00038">
    <property type="entry name" value="HTHLUXR"/>
</dbReference>
<evidence type="ECO:0000256" key="3">
    <source>
        <dbReference type="ARBA" id="ARBA00023163"/>
    </source>
</evidence>
<dbReference type="InterPro" id="IPR036388">
    <property type="entry name" value="WH-like_DNA-bd_sf"/>
</dbReference>
<dbReference type="SMART" id="SM00421">
    <property type="entry name" value="HTH_LUXR"/>
    <property type="match status" value="1"/>
</dbReference>
<keyword evidence="2" id="KW-0238">DNA-binding</keyword>
<dbReference type="Gene3D" id="1.10.10.10">
    <property type="entry name" value="Winged helix-like DNA-binding domain superfamily/Winged helix DNA-binding domain"/>
    <property type="match status" value="1"/>
</dbReference>
<evidence type="ECO:0000313" key="5">
    <source>
        <dbReference type="EMBL" id="WPR90409.1"/>
    </source>
</evidence>
<dbReference type="EMBL" id="CP139368">
    <property type="protein sequence ID" value="WPR90409.1"/>
    <property type="molecule type" value="Genomic_DNA"/>
</dbReference>
<proteinExistence type="predicted"/>
<evidence type="ECO:0000313" key="6">
    <source>
        <dbReference type="Proteomes" id="UP001323798"/>
    </source>
</evidence>
<dbReference type="InterPro" id="IPR016032">
    <property type="entry name" value="Sig_transdc_resp-reg_C-effctor"/>
</dbReference>
<accession>A0ABZ0SQ82</accession>
<evidence type="ECO:0000256" key="2">
    <source>
        <dbReference type="ARBA" id="ARBA00023125"/>
    </source>
</evidence>
<feature type="domain" description="HTH luxR-type" evidence="4">
    <location>
        <begin position="417"/>
        <end position="482"/>
    </location>
</feature>
<gene>
    <name evidence="5" type="ORF">SM116_03725</name>
</gene>
<dbReference type="CDD" id="cd06170">
    <property type="entry name" value="LuxR_C_like"/>
    <property type="match status" value="1"/>
</dbReference>
<evidence type="ECO:0000259" key="4">
    <source>
        <dbReference type="PROSITE" id="PS50043"/>
    </source>
</evidence>
<protein>
    <submittedName>
        <fullName evidence="5">Helix-turn-helix transcriptional regulator</fullName>
    </submittedName>
</protein>
<reference evidence="5 6" key="1">
    <citation type="submission" date="2023-11" db="EMBL/GenBank/DDBJ databases">
        <title>Genome sequence of Microbacterium rhizosphaerae KACC 19337.</title>
        <authorList>
            <person name="Choi H."/>
            <person name="Kim S."/>
            <person name="Kim Y."/>
            <person name="Kwon S.-W."/>
            <person name="Heo J."/>
        </authorList>
    </citation>
    <scope>NUCLEOTIDE SEQUENCE [LARGE SCALE GENOMIC DNA]</scope>
    <source>
        <strain evidence="5 6">KACC 19337</strain>
    </source>
</reference>
<dbReference type="SUPFAM" id="SSF46894">
    <property type="entry name" value="C-terminal effector domain of the bipartite response regulators"/>
    <property type="match status" value="1"/>
</dbReference>
<dbReference type="PANTHER" id="PTHR44688">
    <property type="entry name" value="DNA-BINDING TRANSCRIPTIONAL ACTIVATOR DEVR_DOSR"/>
    <property type="match status" value="1"/>
</dbReference>
<organism evidence="5 6">
    <name type="scientific">Microbacterium rhizosphaerae</name>
    <dbReference type="NCBI Taxonomy" id="1678237"/>
    <lineage>
        <taxon>Bacteria</taxon>
        <taxon>Bacillati</taxon>
        <taxon>Actinomycetota</taxon>
        <taxon>Actinomycetes</taxon>
        <taxon>Micrococcales</taxon>
        <taxon>Microbacteriaceae</taxon>
        <taxon>Microbacterium</taxon>
    </lineage>
</organism>
<dbReference type="InterPro" id="IPR000792">
    <property type="entry name" value="Tscrpt_reg_LuxR_C"/>
</dbReference>
<dbReference type="RefSeq" id="WP_320943121.1">
    <property type="nucleotide sequence ID" value="NZ_BAABEU010000011.1"/>
</dbReference>
<dbReference type="PANTHER" id="PTHR44688:SF16">
    <property type="entry name" value="DNA-BINDING TRANSCRIPTIONAL ACTIVATOR DEVR_DOSR"/>
    <property type="match status" value="1"/>
</dbReference>
<evidence type="ECO:0000256" key="1">
    <source>
        <dbReference type="ARBA" id="ARBA00023015"/>
    </source>
</evidence>
<dbReference type="Proteomes" id="UP001323798">
    <property type="component" value="Chromosome"/>
</dbReference>
<keyword evidence="6" id="KW-1185">Reference proteome</keyword>
<sequence>MPAARDESGGAARLHLDRARDEVRNGSLERGWQECLAAAAIARSMPDPELLAEAATVLSEPTLMWTRTGARQALCFEALGLLGAPTADEAPTLPQWRRRVRAHLDGLSTGWAEHRGDLSRDAPPDASFRFAELQTAYLRSLGISGVFDRLVLAHQAVRLGRAADDDHIEAWGWHWRADALEQLGLRADFLDAVRELSAVVERAASPVWHWRLTAIHANIALLEGRIADVAPLARRALAEGRNAGVADADLFDLILRGVVAVRTGSGVAGVEEEVRLLIADAPYFAQGWRAELLLALGRMDEVETIYRMLMGRLDQMPTDVHEWLVGHVTLAEIAVALDDRDGAARLRGLLLPAAHLHAAGPATTPYGGPVALPLAKLSAVLGDQDAVGRFAADALARAEAMQAPWHATAAREFAAARPHALPPLSTREDEIARLVAQGRTNREIATMLFLSERTVEQHVRSILHKLGLPNRAAVAAWVVEQR</sequence>
<keyword evidence="3" id="KW-0804">Transcription</keyword>
<keyword evidence="1" id="KW-0805">Transcription regulation</keyword>
<name>A0ABZ0SQ82_9MICO</name>
<dbReference type="PROSITE" id="PS50043">
    <property type="entry name" value="HTH_LUXR_2"/>
    <property type="match status" value="1"/>
</dbReference>
<dbReference type="PROSITE" id="PS00622">
    <property type="entry name" value="HTH_LUXR_1"/>
    <property type="match status" value="1"/>
</dbReference>
<dbReference type="Pfam" id="PF00196">
    <property type="entry name" value="GerE"/>
    <property type="match status" value="1"/>
</dbReference>